<gene>
    <name evidence="5" type="ORF">BVC80_8119g6</name>
</gene>
<comment type="function">
    <text evidence="2">Repressor of jasmonate responses.</text>
</comment>
<feature type="compositionally biased region" description="Low complexity" evidence="3">
    <location>
        <begin position="25"/>
        <end position="39"/>
    </location>
</feature>
<dbReference type="GO" id="GO:0005634">
    <property type="term" value="C:nucleus"/>
    <property type="evidence" value="ECO:0007669"/>
    <property type="project" value="UniProtKB-SubCell"/>
</dbReference>
<dbReference type="GO" id="GO:0031347">
    <property type="term" value="P:regulation of defense response"/>
    <property type="evidence" value="ECO:0007669"/>
    <property type="project" value="UniProtKB-UniRule"/>
</dbReference>
<name>A0A200PME3_MACCD</name>
<keyword evidence="2" id="KW-0539">Nucleus</keyword>
<dbReference type="InterPro" id="IPR018467">
    <property type="entry name" value="CCT_CS"/>
</dbReference>
<reference evidence="5 6" key="1">
    <citation type="journal article" date="2017" name="Mol. Plant">
        <title>The Genome of Medicinal Plant Macleaya cordata Provides New Insights into Benzylisoquinoline Alkaloids Metabolism.</title>
        <authorList>
            <person name="Liu X."/>
            <person name="Liu Y."/>
            <person name="Huang P."/>
            <person name="Ma Y."/>
            <person name="Qing Z."/>
            <person name="Tang Q."/>
            <person name="Cao H."/>
            <person name="Cheng P."/>
            <person name="Zheng Y."/>
            <person name="Yuan Z."/>
            <person name="Zhou Y."/>
            <person name="Liu J."/>
            <person name="Tang Z."/>
            <person name="Zhuo Y."/>
            <person name="Zhang Y."/>
            <person name="Yu L."/>
            <person name="Huang J."/>
            <person name="Yang P."/>
            <person name="Peng Q."/>
            <person name="Zhang J."/>
            <person name="Jiang W."/>
            <person name="Zhang Z."/>
            <person name="Lin K."/>
            <person name="Ro D.K."/>
            <person name="Chen X."/>
            <person name="Xiong X."/>
            <person name="Shang Y."/>
            <person name="Huang S."/>
            <person name="Zeng J."/>
        </authorList>
    </citation>
    <scope>NUCLEOTIDE SEQUENCE [LARGE SCALE GENOMIC DNA]</scope>
    <source>
        <strain evidence="6">cv. BLH2017</strain>
        <tissue evidence="5">Root</tissue>
    </source>
</reference>
<dbReference type="PROSITE" id="PS51320">
    <property type="entry name" value="TIFY"/>
    <property type="match status" value="1"/>
</dbReference>
<sequence>MKKTTVPLSMRRNCNLDLCLLPPSSSSIPSSDSYSTDQSMIEGSDESPQQLTIFFDGRICVCDVTELQARAILSLARREMDERMKTPRSLDPASPVLQSQLHSPNNGISMKRSLQRFLQKRKNRIQATSHPYNNQQ</sequence>
<keyword evidence="2" id="KW-1184">Jasmonic acid signaling pathway</keyword>
<feature type="domain" description="Tify" evidence="4">
    <location>
        <begin position="44"/>
        <end position="78"/>
    </location>
</feature>
<dbReference type="PANTHER" id="PTHR33077:SF17">
    <property type="entry name" value="PROTEIN TIFY 5B"/>
    <property type="match status" value="1"/>
</dbReference>
<dbReference type="OrthoDB" id="782771at2759"/>
<keyword evidence="6" id="KW-1185">Reference proteome</keyword>
<comment type="similarity">
    <text evidence="1 2">Belongs to the TIFY/JAZ family.</text>
</comment>
<dbReference type="InParanoid" id="A0A200PME3"/>
<evidence type="ECO:0000256" key="2">
    <source>
        <dbReference type="RuleBase" id="RU369065"/>
    </source>
</evidence>
<dbReference type="Proteomes" id="UP000195402">
    <property type="component" value="Unassembled WGS sequence"/>
</dbReference>
<accession>A0A200PME3</accession>
<feature type="compositionally biased region" description="Polar residues" evidence="3">
    <location>
        <begin position="96"/>
        <end position="108"/>
    </location>
</feature>
<evidence type="ECO:0000313" key="5">
    <source>
        <dbReference type="EMBL" id="OUZ99369.1"/>
    </source>
</evidence>
<feature type="region of interest" description="Disordered" evidence="3">
    <location>
        <begin position="25"/>
        <end position="45"/>
    </location>
</feature>
<comment type="domain">
    <text evidence="2">The jas domain is required for interaction with COI1.</text>
</comment>
<evidence type="ECO:0000313" key="6">
    <source>
        <dbReference type="Proteomes" id="UP000195402"/>
    </source>
</evidence>
<dbReference type="Pfam" id="PF06200">
    <property type="entry name" value="tify"/>
    <property type="match status" value="1"/>
</dbReference>
<dbReference type="GO" id="GO:0009611">
    <property type="term" value="P:response to wounding"/>
    <property type="evidence" value="ECO:0007669"/>
    <property type="project" value="UniProtKB-UniRule"/>
</dbReference>
<comment type="subcellular location">
    <subcellularLocation>
        <location evidence="2">Nucleus</location>
    </subcellularLocation>
</comment>
<dbReference type="EMBL" id="MVGT01004508">
    <property type="protein sequence ID" value="OUZ99369.1"/>
    <property type="molecule type" value="Genomic_DNA"/>
</dbReference>
<dbReference type="SMART" id="SM00979">
    <property type="entry name" value="TIFY"/>
    <property type="match status" value="1"/>
</dbReference>
<evidence type="ECO:0000256" key="1">
    <source>
        <dbReference type="ARBA" id="ARBA00008614"/>
    </source>
</evidence>
<dbReference type="PANTHER" id="PTHR33077">
    <property type="entry name" value="PROTEIN TIFY 4A-RELATED-RELATED"/>
    <property type="match status" value="1"/>
</dbReference>
<protein>
    <recommendedName>
        <fullName evidence="2">Protein TIFY</fullName>
    </recommendedName>
    <alternativeName>
        <fullName evidence="2">Jasmonate ZIM domain-containing protein</fullName>
    </alternativeName>
</protein>
<dbReference type="Pfam" id="PF09425">
    <property type="entry name" value="Jas_motif"/>
    <property type="match status" value="1"/>
</dbReference>
<dbReference type="InterPro" id="IPR040390">
    <property type="entry name" value="TIFY/JAZ"/>
</dbReference>
<evidence type="ECO:0000259" key="4">
    <source>
        <dbReference type="PROSITE" id="PS51320"/>
    </source>
</evidence>
<dbReference type="InterPro" id="IPR010399">
    <property type="entry name" value="Tify_dom"/>
</dbReference>
<dbReference type="STRING" id="56857.A0A200PME3"/>
<dbReference type="FunCoup" id="A0A200PME3">
    <property type="interactions" value="40"/>
</dbReference>
<dbReference type="OMA" id="HDMMEER"/>
<organism evidence="5 6">
    <name type="scientific">Macleaya cordata</name>
    <name type="common">Five-seeded plume-poppy</name>
    <name type="synonym">Bocconia cordata</name>
    <dbReference type="NCBI Taxonomy" id="56857"/>
    <lineage>
        <taxon>Eukaryota</taxon>
        <taxon>Viridiplantae</taxon>
        <taxon>Streptophyta</taxon>
        <taxon>Embryophyta</taxon>
        <taxon>Tracheophyta</taxon>
        <taxon>Spermatophyta</taxon>
        <taxon>Magnoliopsida</taxon>
        <taxon>Ranunculales</taxon>
        <taxon>Papaveraceae</taxon>
        <taxon>Papaveroideae</taxon>
        <taxon>Macleaya</taxon>
    </lineage>
</organism>
<dbReference type="AlphaFoldDB" id="A0A200PME3"/>
<proteinExistence type="inferred from homology"/>
<evidence type="ECO:0000256" key="3">
    <source>
        <dbReference type="SAM" id="MobiDB-lite"/>
    </source>
</evidence>
<comment type="caution">
    <text evidence="5">The sequence shown here is derived from an EMBL/GenBank/DDBJ whole genome shotgun (WGS) entry which is preliminary data.</text>
</comment>
<feature type="region of interest" description="Disordered" evidence="3">
    <location>
        <begin position="83"/>
        <end position="110"/>
    </location>
</feature>
<dbReference type="GO" id="GO:2000022">
    <property type="term" value="P:regulation of jasmonic acid mediated signaling pathway"/>
    <property type="evidence" value="ECO:0007669"/>
    <property type="project" value="UniProtKB-UniRule"/>
</dbReference>